<dbReference type="GO" id="GO:0003676">
    <property type="term" value="F:nucleic acid binding"/>
    <property type="evidence" value="ECO:0007669"/>
    <property type="project" value="InterPro"/>
</dbReference>
<dbReference type="SMART" id="SM00863">
    <property type="entry name" value="tRNA_SAD"/>
    <property type="match status" value="1"/>
</dbReference>
<dbReference type="Gene3D" id="2.40.30.130">
    <property type="match status" value="1"/>
</dbReference>
<feature type="domain" description="Alanyl-transfer RNA synthetases family profile" evidence="5">
    <location>
        <begin position="1"/>
        <end position="235"/>
    </location>
</feature>
<dbReference type="Proteomes" id="UP000262939">
    <property type="component" value="Unassembled WGS sequence"/>
</dbReference>
<comment type="cofactor">
    <cofactor evidence="1">
        <name>Zn(2+)</name>
        <dbReference type="ChEBI" id="CHEBI:29105"/>
    </cofactor>
</comment>
<dbReference type="OrthoDB" id="9812949at2"/>
<comment type="subcellular location">
    <subcellularLocation>
        <location evidence="2">Cytoplasm</location>
    </subcellularLocation>
</comment>
<keyword evidence="4" id="KW-0862">Zinc</keyword>
<evidence type="ECO:0000313" key="6">
    <source>
        <dbReference type="EMBL" id="RFU65358.1"/>
    </source>
</evidence>
<reference evidence="6 7" key="1">
    <citation type="submission" date="2018-08" db="EMBL/GenBank/DDBJ databases">
        <title>Bacillus chawlae sp. nov., Bacillus glennii sp. nov., and Bacillus saganii sp. nov. Isolated from the Vehicle Assembly Building at Kennedy Space Center where the Viking Spacecraft were Assembled.</title>
        <authorList>
            <person name="Seuylemezian A."/>
            <person name="Vaishampayan P."/>
        </authorList>
    </citation>
    <scope>NUCLEOTIDE SEQUENCE [LARGE SCALE GENOMIC DNA]</scope>
    <source>
        <strain evidence="6 7">V44-8</strain>
    </source>
</reference>
<dbReference type="Pfam" id="PF07973">
    <property type="entry name" value="tRNA_SAD"/>
    <property type="match status" value="1"/>
</dbReference>
<dbReference type="InterPro" id="IPR012947">
    <property type="entry name" value="tRNA_SAD"/>
</dbReference>
<evidence type="ECO:0000256" key="2">
    <source>
        <dbReference type="ARBA" id="ARBA00004496"/>
    </source>
</evidence>
<keyword evidence="7" id="KW-1185">Reference proteome</keyword>
<dbReference type="GO" id="GO:0006419">
    <property type="term" value="P:alanyl-tRNA aminoacylation"/>
    <property type="evidence" value="ECO:0007669"/>
    <property type="project" value="InterPro"/>
</dbReference>
<comment type="caution">
    <text evidence="6">The sequence shown here is derived from an EMBL/GenBank/DDBJ whole genome shotgun (WGS) entry which is preliminary data.</text>
</comment>
<dbReference type="AlphaFoldDB" id="A0A372LGC3"/>
<evidence type="ECO:0000259" key="5">
    <source>
        <dbReference type="PROSITE" id="PS50860"/>
    </source>
</evidence>
<dbReference type="GO" id="GO:0005737">
    <property type="term" value="C:cytoplasm"/>
    <property type="evidence" value="ECO:0007669"/>
    <property type="project" value="UniProtKB-SubCell"/>
</dbReference>
<evidence type="ECO:0000313" key="7">
    <source>
        <dbReference type="Proteomes" id="UP000262939"/>
    </source>
</evidence>
<dbReference type="RefSeq" id="WP_117321533.1">
    <property type="nucleotide sequence ID" value="NZ_QVTD01000003.1"/>
</dbReference>
<evidence type="ECO:0000256" key="1">
    <source>
        <dbReference type="ARBA" id="ARBA00001947"/>
    </source>
</evidence>
<accession>A0A372LGC3</accession>
<dbReference type="InterPro" id="IPR018165">
    <property type="entry name" value="Ala-tRNA-synth_IIc_core"/>
</dbReference>
<dbReference type="InterPro" id="IPR018163">
    <property type="entry name" value="Thr/Ala-tRNA-synth_IIc_edit"/>
</dbReference>
<gene>
    <name evidence="6" type="ORF">D0466_05550</name>
</gene>
<dbReference type="SUPFAM" id="SSF50447">
    <property type="entry name" value="Translation proteins"/>
    <property type="match status" value="1"/>
</dbReference>
<dbReference type="GO" id="GO:0002161">
    <property type="term" value="F:aminoacyl-tRNA deacylase activity"/>
    <property type="evidence" value="ECO:0007669"/>
    <property type="project" value="UniProtKB-ARBA"/>
</dbReference>
<dbReference type="Gene3D" id="3.30.980.10">
    <property type="entry name" value="Threonyl-trna Synthetase, Chain A, domain 2"/>
    <property type="match status" value="1"/>
</dbReference>
<dbReference type="Gene3D" id="3.10.310.40">
    <property type="match status" value="1"/>
</dbReference>
<dbReference type="PANTHER" id="PTHR43462">
    <property type="entry name" value="ALANYL-TRNA EDITING PROTEIN"/>
    <property type="match status" value="1"/>
</dbReference>
<dbReference type="InterPro" id="IPR009000">
    <property type="entry name" value="Transl_B-barrel_sf"/>
</dbReference>
<dbReference type="InterPro" id="IPR051335">
    <property type="entry name" value="Alanyl-tRNA_Editing_Enzymes"/>
</dbReference>
<dbReference type="Pfam" id="PF02272">
    <property type="entry name" value="DHHA1"/>
    <property type="match status" value="1"/>
</dbReference>
<name>A0A372LGC3_9BACI</name>
<dbReference type="EMBL" id="QVTD01000003">
    <property type="protein sequence ID" value="RFU65358.1"/>
    <property type="molecule type" value="Genomic_DNA"/>
</dbReference>
<sequence>MGKKLYYEDAYLKKWSTTIDTVIEKDGDFLVTLTETAFYPEGGGQPSDSGTIGGIAVLDVFSENDTVFHKLPGRPEAGVIECEIDWKRRFDHMQQHSGQHLLSAVCRELYDANTISFHLGSDTVSIDIEIAGLSRDQVSEIESQANQYIFDNRKIHSYFVTSDELSRLAVVKMPKVTENIRIVETEGIEYNPCGGTHVSATGSIGSIKIVKTEKQKGVTRIFFKCGFRALAHFNDSLDILNAVSSKFNTGHSDIISRIDKLEQDYRQVLAEKEKLAEENASYLIRDLIQDSGGGIISYVFEDKSLKELQRLAAIASKEQDVLLLFGTLKDKKILFSHSGAAQVHCGSFLKAHLHSFNGKGGGNDKSAQAGFAAKEDMLAFFEFVKRELSEN</sequence>
<evidence type="ECO:0000256" key="4">
    <source>
        <dbReference type="ARBA" id="ARBA00022833"/>
    </source>
</evidence>
<dbReference type="GO" id="GO:0005524">
    <property type="term" value="F:ATP binding"/>
    <property type="evidence" value="ECO:0007669"/>
    <property type="project" value="InterPro"/>
</dbReference>
<keyword evidence="3" id="KW-0479">Metal-binding</keyword>
<protein>
    <submittedName>
        <fullName evidence="6">Alanyl-tRNA editing protein</fullName>
    </submittedName>
</protein>
<dbReference type="PANTHER" id="PTHR43462:SF1">
    <property type="entry name" value="ALANYL-TRNA EDITING PROTEIN AARSD1"/>
    <property type="match status" value="1"/>
</dbReference>
<dbReference type="SUPFAM" id="SSF55186">
    <property type="entry name" value="ThrRS/AlaRS common domain"/>
    <property type="match status" value="1"/>
</dbReference>
<proteinExistence type="predicted"/>
<dbReference type="InterPro" id="IPR003156">
    <property type="entry name" value="DHHA1_dom"/>
</dbReference>
<evidence type="ECO:0000256" key="3">
    <source>
        <dbReference type="ARBA" id="ARBA00022723"/>
    </source>
</evidence>
<dbReference type="PROSITE" id="PS50860">
    <property type="entry name" value="AA_TRNA_LIGASE_II_ALA"/>
    <property type="match status" value="1"/>
</dbReference>
<organism evidence="6 7">
    <name type="scientific">Peribacillus glennii</name>
    <dbReference type="NCBI Taxonomy" id="2303991"/>
    <lineage>
        <taxon>Bacteria</taxon>
        <taxon>Bacillati</taxon>
        <taxon>Bacillota</taxon>
        <taxon>Bacilli</taxon>
        <taxon>Bacillales</taxon>
        <taxon>Bacillaceae</taxon>
        <taxon>Peribacillus</taxon>
    </lineage>
</organism>
<dbReference type="GO" id="GO:0004813">
    <property type="term" value="F:alanine-tRNA ligase activity"/>
    <property type="evidence" value="ECO:0007669"/>
    <property type="project" value="InterPro"/>
</dbReference>
<dbReference type="GO" id="GO:0046872">
    <property type="term" value="F:metal ion binding"/>
    <property type="evidence" value="ECO:0007669"/>
    <property type="project" value="UniProtKB-KW"/>
</dbReference>